<dbReference type="Proteomes" id="UP000466388">
    <property type="component" value="Unassembled WGS sequence"/>
</dbReference>
<dbReference type="EMBL" id="WNJO01000001">
    <property type="protein sequence ID" value="MTV81221.1"/>
    <property type="molecule type" value="Genomic_DNA"/>
</dbReference>
<dbReference type="PROSITE" id="PS50847">
    <property type="entry name" value="GRAM_POS_ANCHORING"/>
    <property type="match status" value="1"/>
</dbReference>
<comment type="caution">
    <text evidence="8">The sequence shown here is derived from an EMBL/GenBank/DDBJ whole genome shotgun (WGS) entry which is preliminary data.</text>
</comment>
<gene>
    <name evidence="8" type="ORF">GM612_00955</name>
</gene>
<proteinExistence type="predicted"/>
<keyword evidence="2" id="KW-0964">Secreted</keyword>
<protein>
    <submittedName>
        <fullName evidence="8">LPXTG cell wall anchor domain-containing protein</fullName>
    </submittedName>
</protein>
<feature type="compositionally biased region" description="Polar residues" evidence="5">
    <location>
        <begin position="1861"/>
        <end position="1873"/>
    </location>
</feature>
<keyword evidence="4" id="KW-0572">Peptidoglycan-anchor</keyword>
<keyword evidence="6" id="KW-0812">Transmembrane</keyword>
<feature type="compositionally biased region" description="Low complexity" evidence="5">
    <location>
        <begin position="1880"/>
        <end position="1894"/>
    </location>
</feature>
<feature type="region of interest" description="Disordered" evidence="5">
    <location>
        <begin position="1814"/>
        <end position="1894"/>
    </location>
</feature>
<sequence>MGKGKIKLVGKNNRIRTIKNNSKEHYKAYKVGKRWVYASLASFALGASLLFGFNLNVQADTTATETEAQSSSVSNEPSQVSNQKNAVLKTVPSVAGQSDANQVSDATTSKESAQVASKPAENANTSKTSSSAAASVTKAATKADSTTITSTQETNSDQNGSANTASASNQTSSANAEQTVSKQANTKQSSAAQEASNQTSTTKTNSNQTTATPSSVLQSTSNQSNADHQTATQVDTTPVSVAQSGASQTQAPLTADVQTLIDPSSVDITNAENKALQVYAQTLRPQEVDSLGDPTADATLTLSSKTVESGTDITNLTATLTVTAKAGDKYVIVVPSDELVSFDSVEPLPADVGTTTTVTSADNLSTTITDVFKTPSITTQRIQFAIVPGVSAPLTHMDKEVTQTITWSENGVDQTPVSFVEKLVPSIKITPVQMVSPDPKEVSKVVPGQNYVFETTISEDSGMPNASFGTGMVNALFNYGGTTVTIPVPADFKLDAADTKLIDGFGDQTSITQPGGVGTAIILSVPAGSGMQYKDNYGQTIPYKFIGSFNVTQPETDTDYSASSGTSLSQIVNPDGSQVTASADAWKVSILGVNSGGTSIGDPEVVVTAKAAYNEESISLDNDSTNDSINLTNFGFQLNSITDTSGAQLSFKIPDGLNVTSMEVPKSGVSPYQYLPGTTSYGYTVTLADGSTETGTVAEGGIIKPTNASPIRSVVLTPNYLAAAAYSGTSFGTYGNVSHTYDDGSAVKIGDALTSSVSLTFADGQNAASASTTQTVTGVYSVAPAGYTQLSSAPGAADAGFMWIRSGDYGQKTDQIIEPTFYYVLPTSMAATSVTALPSAKISSFKSDDGHTVIKIDYSGTGTVINTADDKANATVYLANNPDALPGDYSFYMYIVSPQTPLLNPEKVVDTSYTEGNANAYLLEYGSGSWPIVTASSFYNTSLAQGNSNPDPVKAATSDDKGDPTLSFYDDVVYTSTAADAKNSKAAVAINLPTLGDSSGSQYTFNLNGPITVPTNYTIPGGAAGTGDPMSTTVLYSTEPQTITGNETAPDETGYVPASEVTDWTAIRSVIVKVSNIKANSETGRIQLTGTTADDFHLDTGKIGYLQTAFYGDNSKVSVTAKSDEPSLEITGTSTIKARYHYVDANSHNRYIYLDDLSQSATDGQGKFNNIYPTTATGFSATDQALVPKGYLLVTDDSGNVTPTIMSSPATKYHDSVTPTFGSTVNYTFDGAAVQYELAAQVSATAEYVDDDANGAIVGTPVTISGESGKSASWNLGSVPTGYVLAAPSTTTSGTYTFTNGDNQKIEIHLKHHVSTTNKTTTRTINYVVNDSKFSGTVPASQIQTINWTITTDEVTHQTTVVPAEASYAGVVSPIIAGYTPDQLAVPVQTFNQTTASNLPNDSTVTVTYSAAPQTAVTQFVDDDAGGAVVGTLGNLTGHTDGTANWDTANQIPAGYALAPGQAASGTYTFTAAQNQTVKIHLVHQQTKTTATTTRTINYVVNDPHYTGTVPASQIQTINWQVTTDNVTREGTAVPDGGYAAVTAVPVITGYTPDQKSVPALSYGSLSANDVPRNVIVTVTYTAADQTAVAQFVDDDNDGAVVGKLADLSGQTNSTADWNTADKIPAGYVLAPNQAASGTYTFTADQNQTIDIHLIHGTTIGSATTTRTITYILADGDKSKTPSPVVETMNWRTVKDNVTGSTYATPLNDYAAVPNPVVPGYTAHTPGNEVPELSAGPMLVSQLGQMNSNRIVIYTADKLTVTYTYVNTVTGEPIKTVTITGNTDDPITVPDLPGYTIDRTGLPTQFESGLTHFDVPATPIPVNNGGGNPGTTTGTPQPGTATGTPGTTGQTTVPVQPGGPMTTTHSNDRSTVPGQGKGSGTSKSVDTTTTTAPATVKLNARTSASRTTATHVEANAVVAKSSRKQTANQGQLPQTNEQSDQAATLSILGLMTGMLSVLGIKRRKRHDDD</sequence>
<evidence type="ECO:0000256" key="5">
    <source>
        <dbReference type="SAM" id="MobiDB-lite"/>
    </source>
</evidence>
<dbReference type="Gene3D" id="2.60.40.4300">
    <property type="match status" value="3"/>
</dbReference>
<feature type="transmembrane region" description="Helical" evidence="6">
    <location>
        <begin position="35"/>
        <end position="55"/>
    </location>
</feature>
<evidence type="ECO:0000256" key="3">
    <source>
        <dbReference type="ARBA" id="ARBA00022729"/>
    </source>
</evidence>
<dbReference type="Pfam" id="PF17965">
    <property type="entry name" value="MucBP_2"/>
    <property type="match status" value="3"/>
</dbReference>
<feature type="compositionally biased region" description="Polar residues" evidence="5">
    <location>
        <begin position="177"/>
        <end position="194"/>
    </location>
</feature>
<keyword evidence="3" id="KW-0732">Signal</keyword>
<feature type="compositionally biased region" description="Low complexity" evidence="5">
    <location>
        <begin position="158"/>
        <end position="176"/>
    </location>
</feature>
<evidence type="ECO:0000313" key="8">
    <source>
        <dbReference type="EMBL" id="MTV81221.1"/>
    </source>
</evidence>
<feature type="region of interest" description="Disordered" evidence="5">
    <location>
        <begin position="93"/>
        <end position="231"/>
    </location>
</feature>
<evidence type="ECO:0000259" key="7">
    <source>
        <dbReference type="PROSITE" id="PS50847"/>
    </source>
</evidence>
<feature type="compositionally biased region" description="Low complexity" evidence="5">
    <location>
        <begin position="1830"/>
        <end position="1860"/>
    </location>
</feature>
<feature type="compositionally biased region" description="Low complexity" evidence="5">
    <location>
        <begin position="123"/>
        <end position="151"/>
    </location>
</feature>
<organism evidence="8 9">
    <name type="scientific">Secundilactobacillus folii</name>
    <dbReference type="NCBI Taxonomy" id="2678357"/>
    <lineage>
        <taxon>Bacteria</taxon>
        <taxon>Bacillati</taxon>
        <taxon>Bacillota</taxon>
        <taxon>Bacilli</taxon>
        <taxon>Lactobacillales</taxon>
        <taxon>Lactobacillaceae</taxon>
        <taxon>Secundilactobacillus</taxon>
    </lineage>
</organism>
<dbReference type="Pfam" id="PF17966">
    <property type="entry name" value="Muc_B2"/>
    <property type="match status" value="3"/>
</dbReference>
<dbReference type="InterPro" id="IPR041495">
    <property type="entry name" value="Mub_B2"/>
</dbReference>
<keyword evidence="6" id="KW-0472">Membrane</keyword>
<feature type="compositionally biased region" description="Polar residues" evidence="5">
    <location>
        <begin position="213"/>
        <end position="231"/>
    </location>
</feature>
<dbReference type="InterPro" id="IPR022263">
    <property type="entry name" value="KxYKxGKxW"/>
</dbReference>
<dbReference type="InterPro" id="IPR041558">
    <property type="entry name" value="MucBP_2"/>
</dbReference>
<keyword evidence="6" id="KW-1133">Transmembrane helix</keyword>
<evidence type="ECO:0000256" key="1">
    <source>
        <dbReference type="ARBA" id="ARBA00022512"/>
    </source>
</evidence>
<dbReference type="InterPro" id="IPR019931">
    <property type="entry name" value="LPXTG_anchor"/>
</dbReference>
<evidence type="ECO:0000313" key="9">
    <source>
        <dbReference type="Proteomes" id="UP000466388"/>
    </source>
</evidence>
<dbReference type="Pfam" id="PF19258">
    <property type="entry name" value="KxYKxGKxW_sig"/>
    <property type="match status" value="1"/>
</dbReference>
<evidence type="ECO:0000256" key="4">
    <source>
        <dbReference type="ARBA" id="ARBA00023088"/>
    </source>
</evidence>
<keyword evidence="1" id="KW-0134">Cell wall</keyword>
<feature type="compositionally biased region" description="Polar residues" evidence="5">
    <location>
        <begin position="1924"/>
        <end position="1939"/>
    </location>
</feature>
<evidence type="ECO:0000256" key="2">
    <source>
        <dbReference type="ARBA" id="ARBA00022525"/>
    </source>
</evidence>
<feature type="domain" description="Gram-positive cocci surface proteins LPxTG" evidence="7">
    <location>
        <begin position="1932"/>
        <end position="1969"/>
    </location>
</feature>
<dbReference type="NCBIfam" id="TIGR03715">
    <property type="entry name" value="KxYKxGKxW"/>
    <property type="match status" value="1"/>
</dbReference>
<name>A0A7X2XTA0_9LACO</name>
<dbReference type="Gene3D" id="3.10.20.320">
    <property type="entry name" value="Putative peptidoglycan bound protein (lpxtg motif)"/>
    <property type="match status" value="3"/>
</dbReference>
<feature type="compositionally biased region" description="Low complexity" evidence="5">
    <location>
        <begin position="195"/>
        <end position="212"/>
    </location>
</feature>
<feature type="region of interest" description="Disordered" evidence="5">
    <location>
        <begin position="1918"/>
        <end position="1939"/>
    </location>
</feature>
<reference evidence="8 9" key="1">
    <citation type="submission" date="2019-11" db="EMBL/GenBank/DDBJ databases">
        <title>Lactobacillus sp. nov. CRM56-3, isolated from fermented tea leaves.</title>
        <authorList>
            <person name="Phuengjayaem S."/>
            <person name="Tanasupawat S."/>
        </authorList>
    </citation>
    <scope>NUCLEOTIDE SEQUENCE [LARGE SCALE GENOMIC DNA]</scope>
    <source>
        <strain evidence="8 9">CRM56-3</strain>
    </source>
</reference>
<evidence type="ECO:0000256" key="6">
    <source>
        <dbReference type="SAM" id="Phobius"/>
    </source>
</evidence>
<accession>A0A7X2XTA0</accession>
<dbReference type="NCBIfam" id="TIGR01167">
    <property type="entry name" value="LPXTG_anchor"/>
    <property type="match status" value="1"/>
</dbReference>
<keyword evidence="9" id="KW-1185">Reference proteome</keyword>
<feature type="compositionally biased region" description="Polar residues" evidence="5">
    <location>
        <begin position="95"/>
        <end position="115"/>
    </location>
</feature>